<dbReference type="EMBL" id="JBHSAQ010000011">
    <property type="protein sequence ID" value="MFC3959280.1"/>
    <property type="molecule type" value="Genomic_DNA"/>
</dbReference>
<dbReference type="AlphaFoldDB" id="A0ABD5NQS8"/>
<dbReference type="Gene3D" id="3.30.70.2050">
    <property type="match status" value="1"/>
</dbReference>
<dbReference type="GeneID" id="73901935"/>
<proteinExistence type="predicted"/>
<accession>A0ABD5NQS8</accession>
<comment type="caution">
    <text evidence="1">The sequence shown here is derived from an EMBL/GenBank/DDBJ whole genome shotgun (WGS) entry which is preliminary data.</text>
</comment>
<dbReference type="RefSeq" id="WP_256532828.1">
    <property type="nucleotide sequence ID" value="NZ_CP101824.1"/>
</dbReference>
<keyword evidence="2" id="KW-1185">Reference proteome</keyword>
<dbReference type="Pfam" id="PF05573">
    <property type="entry name" value="NosL"/>
    <property type="match status" value="1"/>
</dbReference>
<dbReference type="PANTHER" id="PTHR41247:SF1">
    <property type="entry name" value="HTH-TYPE TRANSCRIPTIONAL REPRESSOR YCNK"/>
    <property type="match status" value="1"/>
</dbReference>
<name>A0ABD5NQS8_9EURY</name>
<gene>
    <name evidence="1" type="ORF">ACFOUR_13020</name>
</gene>
<evidence type="ECO:0000313" key="2">
    <source>
        <dbReference type="Proteomes" id="UP001595846"/>
    </source>
</evidence>
<dbReference type="Proteomes" id="UP001595846">
    <property type="component" value="Unassembled WGS sequence"/>
</dbReference>
<protein>
    <submittedName>
        <fullName evidence="1">Nitrous oxide reductase accessory protein NosL</fullName>
    </submittedName>
</protein>
<dbReference type="PANTHER" id="PTHR41247">
    <property type="entry name" value="HTH-TYPE TRANSCRIPTIONAL REPRESSOR YCNK"/>
    <property type="match status" value="1"/>
</dbReference>
<dbReference type="PROSITE" id="PS51257">
    <property type="entry name" value="PROKAR_LIPOPROTEIN"/>
    <property type="match status" value="1"/>
</dbReference>
<evidence type="ECO:0000313" key="1">
    <source>
        <dbReference type="EMBL" id="MFC3959280.1"/>
    </source>
</evidence>
<reference evidence="1 2" key="1">
    <citation type="journal article" date="2019" name="Int. J. Syst. Evol. Microbiol.">
        <title>The Global Catalogue of Microorganisms (GCM) 10K type strain sequencing project: providing services to taxonomists for standard genome sequencing and annotation.</title>
        <authorList>
            <consortium name="The Broad Institute Genomics Platform"/>
            <consortium name="The Broad Institute Genome Sequencing Center for Infectious Disease"/>
            <person name="Wu L."/>
            <person name="Ma J."/>
        </authorList>
    </citation>
    <scope>NUCLEOTIDE SEQUENCE [LARGE SCALE GENOMIC DNA]</scope>
    <source>
        <strain evidence="1 2">IBRC-M 10256</strain>
    </source>
</reference>
<dbReference type="SUPFAM" id="SSF160387">
    <property type="entry name" value="NosL/MerB-like"/>
    <property type="match status" value="1"/>
</dbReference>
<sequence>MRRRTPSEDDARTRRSVLAGTTVIGLSALAGCLDGSNGDTDAPDPITIDPGMACDNCSMRIGNFGGAAGQSFYEDPSAVLGPDDTDRPAQFCSSYCTYTFTFDNQAEAEPEVSYLTDYSSVDWTVDDGDGAQTMSRHLDADAFASAADLTLVVDSDVEGAMGGSLLGFSNADDAESFQAEYGGELYDNDEITQELLQSLMA</sequence>
<dbReference type="InterPro" id="IPR008719">
    <property type="entry name" value="N2O_reductase_NosL"/>
</dbReference>
<organism evidence="1 2">
    <name type="scientific">Halovivax cerinus</name>
    <dbReference type="NCBI Taxonomy" id="1487865"/>
    <lineage>
        <taxon>Archaea</taxon>
        <taxon>Methanobacteriati</taxon>
        <taxon>Methanobacteriota</taxon>
        <taxon>Stenosarchaea group</taxon>
        <taxon>Halobacteria</taxon>
        <taxon>Halobacteriales</taxon>
        <taxon>Natrialbaceae</taxon>
        <taxon>Halovivax</taxon>
    </lineage>
</organism>